<dbReference type="Proteomes" id="UP001060085">
    <property type="component" value="Linkage Group LG05"/>
</dbReference>
<organism evidence="1 2">
    <name type="scientific">Catharanthus roseus</name>
    <name type="common">Madagascar periwinkle</name>
    <name type="synonym">Vinca rosea</name>
    <dbReference type="NCBI Taxonomy" id="4058"/>
    <lineage>
        <taxon>Eukaryota</taxon>
        <taxon>Viridiplantae</taxon>
        <taxon>Streptophyta</taxon>
        <taxon>Embryophyta</taxon>
        <taxon>Tracheophyta</taxon>
        <taxon>Spermatophyta</taxon>
        <taxon>Magnoliopsida</taxon>
        <taxon>eudicotyledons</taxon>
        <taxon>Gunneridae</taxon>
        <taxon>Pentapetalae</taxon>
        <taxon>asterids</taxon>
        <taxon>lamiids</taxon>
        <taxon>Gentianales</taxon>
        <taxon>Apocynaceae</taxon>
        <taxon>Rauvolfioideae</taxon>
        <taxon>Vinceae</taxon>
        <taxon>Catharanthinae</taxon>
        <taxon>Catharanthus</taxon>
    </lineage>
</organism>
<proteinExistence type="predicted"/>
<evidence type="ECO:0000313" key="1">
    <source>
        <dbReference type="EMBL" id="KAI5664510.1"/>
    </source>
</evidence>
<dbReference type="EMBL" id="CM044705">
    <property type="protein sequence ID" value="KAI5664510.1"/>
    <property type="molecule type" value="Genomic_DNA"/>
</dbReference>
<gene>
    <name evidence="1" type="ORF">M9H77_23833</name>
</gene>
<sequence>MLSSWSNIRDFFSFVLRSASTLAKTFTFPAAASTLPGMSTLPTAASTPLATLTPLQQLPYLSLAPTSTPSASSAEGLSSRPIPSSSACPPAPAASSAASLAPSSQGVVDSLILILQTADSFDKQSDSAKVITEIMKAHFVEVYPSFGKVPDRMKNMWYTKFRVIFMMNGAWRHTRRGGRWYSRTGCRGMVARGLTSTPAGLAGEDGQGLFTIRTVCPTSSAEGTVGRYTIRPVLSEVNGECLHIETGLPIKTDE</sequence>
<evidence type="ECO:0000313" key="2">
    <source>
        <dbReference type="Proteomes" id="UP001060085"/>
    </source>
</evidence>
<comment type="caution">
    <text evidence="1">The sequence shown here is derived from an EMBL/GenBank/DDBJ whole genome shotgun (WGS) entry which is preliminary data.</text>
</comment>
<keyword evidence="2" id="KW-1185">Reference proteome</keyword>
<accession>A0ACC0AUF5</accession>
<name>A0ACC0AUF5_CATRO</name>
<protein>
    <submittedName>
        <fullName evidence="1">Uncharacterized protein</fullName>
    </submittedName>
</protein>
<reference evidence="2" key="1">
    <citation type="journal article" date="2023" name="Nat. Plants">
        <title>Single-cell RNA sequencing provides a high-resolution roadmap for understanding the multicellular compartmentation of specialized metabolism.</title>
        <authorList>
            <person name="Sun S."/>
            <person name="Shen X."/>
            <person name="Li Y."/>
            <person name="Li Y."/>
            <person name="Wang S."/>
            <person name="Li R."/>
            <person name="Zhang H."/>
            <person name="Shen G."/>
            <person name="Guo B."/>
            <person name="Wei J."/>
            <person name="Xu J."/>
            <person name="St-Pierre B."/>
            <person name="Chen S."/>
            <person name="Sun C."/>
        </authorList>
    </citation>
    <scope>NUCLEOTIDE SEQUENCE [LARGE SCALE GENOMIC DNA]</scope>
</reference>